<comment type="similarity">
    <text evidence="1">Belongs to the GST superfamily.</text>
</comment>
<dbReference type="PROSITE" id="PS50404">
    <property type="entry name" value="GST_NTER"/>
    <property type="match status" value="1"/>
</dbReference>
<proteinExistence type="inferred from homology"/>
<dbReference type="InterPro" id="IPR010987">
    <property type="entry name" value="Glutathione-S-Trfase_C-like"/>
</dbReference>
<organism evidence="4 5">
    <name type="scientific">Aspergillus cavernicola</name>
    <dbReference type="NCBI Taxonomy" id="176166"/>
    <lineage>
        <taxon>Eukaryota</taxon>
        <taxon>Fungi</taxon>
        <taxon>Dikarya</taxon>
        <taxon>Ascomycota</taxon>
        <taxon>Pezizomycotina</taxon>
        <taxon>Eurotiomycetes</taxon>
        <taxon>Eurotiomycetidae</taxon>
        <taxon>Eurotiales</taxon>
        <taxon>Aspergillaceae</taxon>
        <taxon>Aspergillus</taxon>
        <taxon>Aspergillus subgen. Nidulantes</taxon>
    </lineage>
</organism>
<dbReference type="EMBL" id="JBFXLS010000114">
    <property type="protein sequence ID" value="KAL2815285.1"/>
    <property type="molecule type" value="Genomic_DNA"/>
</dbReference>
<comment type="caution">
    <text evidence="4">The sequence shown here is derived from an EMBL/GenBank/DDBJ whole genome shotgun (WGS) entry which is preliminary data.</text>
</comment>
<name>A0ABR4HII1_9EURO</name>
<protein>
    <submittedName>
        <fullName evidence="4">Glutathione S-transferase</fullName>
    </submittedName>
</protein>
<dbReference type="Pfam" id="PF13409">
    <property type="entry name" value="GST_N_2"/>
    <property type="match status" value="1"/>
</dbReference>
<dbReference type="Gene3D" id="1.20.1050.10">
    <property type="match status" value="1"/>
</dbReference>
<dbReference type="InterPro" id="IPR036249">
    <property type="entry name" value="Thioredoxin-like_sf"/>
</dbReference>
<dbReference type="InterPro" id="IPR004045">
    <property type="entry name" value="Glutathione_S-Trfase_N"/>
</dbReference>
<evidence type="ECO:0000259" key="2">
    <source>
        <dbReference type="PROSITE" id="PS50404"/>
    </source>
</evidence>
<evidence type="ECO:0000259" key="3">
    <source>
        <dbReference type="PROSITE" id="PS50405"/>
    </source>
</evidence>
<dbReference type="PANTHER" id="PTHR44051">
    <property type="entry name" value="GLUTATHIONE S-TRANSFERASE-RELATED"/>
    <property type="match status" value="1"/>
</dbReference>
<dbReference type="InterPro" id="IPR040079">
    <property type="entry name" value="Glutathione_S-Trfase"/>
</dbReference>
<dbReference type="InterPro" id="IPR004046">
    <property type="entry name" value="GST_C"/>
</dbReference>
<dbReference type="Gene3D" id="3.40.30.10">
    <property type="entry name" value="Glutaredoxin"/>
    <property type="match status" value="1"/>
</dbReference>
<evidence type="ECO:0000313" key="5">
    <source>
        <dbReference type="Proteomes" id="UP001610335"/>
    </source>
</evidence>
<gene>
    <name evidence="4" type="ORF">BDW59DRAFT_176210</name>
</gene>
<dbReference type="SFLD" id="SFLDS00019">
    <property type="entry name" value="Glutathione_Transferase_(cytos"/>
    <property type="match status" value="1"/>
</dbReference>
<evidence type="ECO:0000256" key="1">
    <source>
        <dbReference type="ARBA" id="ARBA00007409"/>
    </source>
</evidence>
<reference evidence="4 5" key="1">
    <citation type="submission" date="2024-07" db="EMBL/GenBank/DDBJ databases">
        <title>Section-level genome sequencing and comparative genomics of Aspergillus sections Usti and Cavernicolus.</title>
        <authorList>
            <consortium name="Lawrence Berkeley National Laboratory"/>
            <person name="Nybo J.L."/>
            <person name="Vesth T.C."/>
            <person name="Theobald S."/>
            <person name="Frisvad J.C."/>
            <person name="Larsen T.O."/>
            <person name="Kjaerboelling I."/>
            <person name="Rothschild-Mancinelli K."/>
            <person name="Lyhne E.K."/>
            <person name="Kogle M.E."/>
            <person name="Barry K."/>
            <person name="Clum A."/>
            <person name="Na H."/>
            <person name="Ledsgaard L."/>
            <person name="Lin J."/>
            <person name="Lipzen A."/>
            <person name="Kuo A."/>
            <person name="Riley R."/>
            <person name="Mondo S."/>
            <person name="LaButti K."/>
            <person name="Haridas S."/>
            <person name="Pangalinan J."/>
            <person name="Salamov A.A."/>
            <person name="Simmons B.A."/>
            <person name="Magnuson J.K."/>
            <person name="Chen J."/>
            <person name="Drula E."/>
            <person name="Henrissat B."/>
            <person name="Wiebenga A."/>
            <person name="Lubbers R.J."/>
            <person name="Gomes A.C."/>
            <person name="Makela M.R."/>
            <person name="Stajich J."/>
            <person name="Grigoriev I.V."/>
            <person name="Mortensen U.H."/>
            <person name="De vries R.P."/>
            <person name="Baker S.E."/>
            <person name="Andersen M.R."/>
        </authorList>
    </citation>
    <scope>NUCLEOTIDE SEQUENCE [LARGE SCALE GENOMIC DNA]</scope>
    <source>
        <strain evidence="4 5">CBS 600.67</strain>
    </source>
</reference>
<feature type="domain" description="GST N-terminal" evidence="2">
    <location>
        <begin position="1"/>
        <end position="83"/>
    </location>
</feature>
<dbReference type="SUPFAM" id="SSF47616">
    <property type="entry name" value="GST C-terminal domain-like"/>
    <property type="match status" value="1"/>
</dbReference>
<keyword evidence="5" id="KW-1185">Reference proteome</keyword>
<dbReference type="PROSITE" id="PS50405">
    <property type="entry name" value="GST_CTER"/>
    <property type="match status" value="1"/>
</dbReference>
<dbReference type="CDD" id="cd03188">
    <property type="entry name" value="GST_C_Beta"/>
    <property type="match status" value="1"/>
</dbReference>
<dbReference type="InterPro" id="IPR036282">
    <property type="entry name" value="Glutathione-S-Trfase_C_sf"/>
</dbReference>
<dbReference type="Pfam" id="PF14497">
    <property type="entry name" value="GST_C_3"/>
    <property type="match status" value="1"/>
</dbReference>
<dbReference type="SUPFAM" id="SSF52833">
    <property type="entry name" value="Thioredoxin-like"/>
    <property type="match status" value="1"/>
</dbReference>
<dbReference type="Proteomes" id="UP001610335">
    <property type="component" value="Unassembled WGS sequence"/>
</dbReference>
<evidence type="ECO:0000313" key="4">
    <source>
        <dbReference type="EMBL" id="KAL2815285.1"/>
    </source>
</evidence>
<sequence length="216" mass="24479">MPDIKYFFAPGACSIAPHILLHEASIQYTPLQSKYAGVEVQFPEEFRKLNPKMRVPVLVVDDDVITELPAVSTMISILAPRKQFMGKTPLETVRVYEWMNYLSGTLHATGFGLFFRPWRWTTDPDSKIHEGIKEKSRDIIVESFGYIESRLKGTYAVGEALTAVDPFLYAMYRWAKGSGFDLAPYPKYANLVEALEKRPSVKVVLQKEGLEPLTAE</sequence>
<accession>A0ABR4HII1</accession>
<dbReference type="PANTHER" id="PTHR44051:SF8">
    <property type="entry name" value="GLUTATHIONE S-TRANSFERASE GSTA"/>
    <property type="match status" value="1"/>
</dbReference>
<feature type="domain" description="GST C-terminal" evidence="3">
    <location>
        <begin position="88"/>
        <end position="216"/>
    </location>
</feature>